<dbReference type="GO" id="GO:0003677">
    <property type="term" value="F:DNA binding"/>
    <property type="evidence" value="ECO:0007669"/>
    <property type="project" value="UniProtKB-KW"/>
</dbReference>
<dbReference type="Proteomes" id="UP000235803">
    <property type="component" value="Unassembled WGS sequence"/>
</dbReference>
<dbReference type="PANTHER" id="PTHR30346">
    <property type="entry name" value="TRANSCRIPTIONAL DUAL REGULATOR HCAR-RELATED"/>
    <property type="match status" value="1"/>
</dbReference>
<organism evidence="6 7">
    <name type="scientific">Billgrantia endophytica</name>
    <dbReference type="NCBI Taxonomy" id="2033802"/>
    <lineage>
        <taxon>Bacteria</taxon>
        <taxon>Pseudomonadati</taxon>
        <taxon>Pseudomonadota</taxon>
        <taxon>Gammaproteobacteria</taxon>
        <taxon>Oceanospirillales</taxon>
        <taxon>Halomonadaceae</taxon>
        <taxon>Billgrantia</taxon>
    </lineage>
</organism>
<dbReference type="InterPro" id="IPR005119">
    <property type="entry name" value="LysR_subst-bd"/>
</dbReference>
<comment type="caution">
    <text evidence="6">The sequence shown here is derived from an EMBL/GenBank/DDBJ whole genome shotgun (WGS) entry which is preliminary data.</text>
</comment>
<accession>A0A2N7TWC9</accession>
<sequence>MRIEIRHLRAFIAVAELLHFRQAAERLNLAQPALSRTIQQLEEALGVQLLARTNRQVAITEPGHTFLDASRKLLVQLDLAILNTRRAGQGEVGRLSIGYTDFAITGRLPLILEEFKSIYPEIKIDLLFGSTEEQLSLLNDSRIDFAFVTGPNRASNLTTIPIQRDRFIAAVSNRHRLASRTSIRLEDLVEEPFIVGSIERWKHFRRHLDSLCMSAGFMPRISQETFNSEGIFGFVAADFGVTIHLECANNYIRKGVTTLPIENANRYLETEVAWLSTARSPAQKVFVDFIQGHSL</sequence>
<dbReference type="PROSITE" id="PS50931">
    <property type="entry name" value="HTH_LYSR"/>
    <property type="match status" value="1"/>
</dbReference>
<keyword evidence="4" id="KW-0804">Transcription</keyword>
<dbReference type="PANTHER" id="PTHR30346:SF28">
    <property type="entry name" value="HTH-TYPE TRANSCRIPTIONAL REGULATOR CYNR"/>
    <property type="match status" value="1"/>
</dbReference>
<evidence type="ECO:0000256" key="2">
    <source>
        <dbReference type="ARBA" id="ARBA00023015"/>
    </source>
</evidence>
<proteinExistence type="inferred from homology"/>
<dbReference type="InterPro" id="IPR000847">
    <property type="entry name" value="LysR_HTH_N"/>
</dbReference>
<dbReference type="GO" id="GO:0032993">
    <property type="term" value="C:protein-DNA complex"/>
    <property type="evidence" value="ECO:0007669"/>
    <property type="project" value="TreeGrafter"/>
</dbReference>
<dbReference type="FunFam" id="1.10.10.10:FF:000001">
    <property type="entry name" value="LysR family transcriptional regulator"/>
    <property type="match status" value="1"/>
</dbReference>
<reference evidence="6 7" key="1">
    <citation type="submission" date="2018-01" db="EMBL/GenBank/DDBJ databases">
        <title>Halomonas endophytica sp. nov., isolated from storage liquid in the stems of Populus euphratica.</title>
        <authorList>
            <person name="Chen C."/>
        </authorList>
    </citation>
    <scope>NUCLEOTIDE SEQUENCE [LARGE SCALE GENOMIC DNA]</scope>
    <source>
        <strain evidence="6 7">MC28</strain>
    </source>
</reference>
<gene>
    <name evidence="6" type="ORF">C1H69_20900</name>
</gene>
<evidence type="ECO:0000313" key="7">
    <source>
        <dbReference type="Proteomes" id="UP000235803"/>
    </source>
</evidence>
<keyword evidence="7" id="KW-1185">Reference proteome</keyword>
<name>A0A2N7TWC9_9GAMM</name>
<dbReference type="Gene3D" id="1.10.10.10">
    <property type="entry name" value="Winged helix-like DNA-binding domain superfamily/Winged helix DNA-binding domain"/>
    <property type="match status" value="1"/>
</dbReference>
<dbReference type="SUPFAM" id="SSF53850">
    <property type="entry name" value="Periplasmic binding protein-like II"/>
    <property type="match status" value="1"/>
</dbReference>
<dbReference type="RefSeq" id="WP_102655319.1">
    <property type="nucleotide sequence ID" value="NZ_PNRF01000044.1"/>
</dbReference>
<dbReference type="EMBL" id="PNRF01000044">
    <property type="protein sequence ID" value="PMR72455.1"/>
    <property type="molecule type" value="Genomic_DNA"/>
</dbReference>
<dbReference type="InterPro" id="IPR036388">
    <property type="entry name" value="WH-like_DNA-bd_sf"/>
</dbReference>
<dbReference type="AlphaFoldDB" id="A0A2N7TWC9"/>
<evidence type="ECO:0000259" key="5">
    <source>
        <dbReference type="PROSITE" id="PS50931"/>
    </source>
</evidence>
<dbReference type="InterPro" id="IPR036390">
    <property type="entry name" value="WH_DNA-bd_sf"/>
</dbReference>
<dbReference type="Pfam" id="PF03466">
    <property type="entry name" value="LysR_substrate"/>
    <property type="match status" value="1"/>
</dbReference>
<dbReference type="Pfam" id="PF00126">
    <property type="entry name" value="HTH_1"/>
    <property type="match status" value="1"/>
</dbReference>
<dbReference type="Gene3D" id="3.40.190.10">
    <property type="entry name" value="Periplasmic binding protein-like II"/>
    <property type="match status" value="2"/>
</dbReference>
<dbReference type="SUPFAM" id="SSF46785">
    <property type="entry name" value="Winged helix' DNA-binding domain"/>
    <property type="match status" value="1"/>
</dbReference>
<comment type="similarity">
    <text evidence="1">Belongs to the LysR transcriptional regulatory family.</text>
</comment>
<evidence type="ECO:0000313" key="6">
    <source>
        <dbReference type="EMBL" id="PMR72455.1"/>
    </source>
</evidence>
<evidence type="ECO:0000256" key="1">
    <source>
        <dbReference type="ARBA" id="ARBA00009437"/>
    </source>
</evidence>
<dbReference type="PRINTS" id="PR00039">
    <property type="entry name" value="HTHLYSR"/>
</dbReference>
<evidence type="ECO:0000256" key="4">
    <source>
        <dbReference type="ARBA" id="ARBA00023163"/>
    </source>
</evidence>
<keyword evidence="3" id="KW-0238">DNA-binding</keyword>
<keyword evidence="2" id="KW-0805">Transcription regulation</keyword>
<evidence type="ECO:0000256" key="3">
    <source>
        <dbReference type="ARBA" id="ARBA00023125"/>
    </source>
</evidence>
<dbReference type="CDD" id="cd08414">
    <property type="entry name" value="PBP2_LTTR_aromatics_like"/>
    <property type="match status" value="1"/>
</dbReference>
<protein>
    <submittedName>
        <fullName evidence="6">LysR family transcriptional regulator</fullName>
    </submittedName>
</protein>
<dbReference type="OrthoDB" id="8850588at2"/>
<dbReference type="GO" id="GO:0003700">
    <property type="term" value="F:DNA-binding transcription factor activity"/>
    <property type="evidence" value="ECO:0007669"/>
    <property type="project" value="InterPro"/>
</dbReference>
<feature type="domain" description="HTH lysR-type" evidence="5">
    <location>
        <begin position="3"/>
        <end position="60"/>
    </location>
</feature>